<evidence type="ECO:0000313" key="3">
    <source>
        <dbReference type="Proteomes" id="UP001231189"/>
    </source>
</evidence>
<organism evidence="2 3">
    <name type="scientific">Lolium multiflorum</name>
    <name type="common">Italian ryegrass</name>
    <name type="synonym">Lolium perenne subsp. multiflorum</name>
    <dbReference type="NCBI Taxonomy" id="4521"/>
    <lineage>
        <taxon>Eukaryota</taxon>
        <taxon>Viridiplantae</taxon>
        <taxon>Streptophyta</taxon>
        <taxon>Embryophyta</taxon>
        <taxon>Tracheophyta</taxon>
        <taxon>Spermatophyta</taxon>
        <taxon>Magnoliopsida</taxon>
        <taxon>Liliopsida</taxon>
        <taxon>Poales</taxon>
        <taxon>Poaceae</taxon>
        <taxon>BOP clade</taxon>
        <taxon>Pooideae</taxon>
        <taxon>Poodae</taxon>
        <taxon>Poeae</taxon>
        <taxon>Poeae Chloroplast Group 2 (Poeae type)</taxon>
        <taxon>Loliodinae</taxon>
        <taxon>Loliinae</taxon>
        <taxon>Lolium</taxon>
    </lineage>
</organism>
<gene>
    <name evidence="2" type="ORF">QYE76_057595</name>
</gene>
<feature type="transmembrane region" description="Helical" evidence="1">
    <location>
        <begin position="345"/>
        <end position="364"/>
    </location>
</feature>
<dbReference type="PANTHER" id="PTHR33645">
    <property type="entry name" value="AMINOPEPTIDASE (DUF3754)"/>
    <property type="match status" value="1"/>
</dbReference>
<keyword evidence="1" id="KW-0812">Transmembrane</keyword>
<dbReference type="EMBL" id="JAUUTY010000003">
    <property type="protein sequence ID" value="KAK1669436.1"/>
    <property type="molecule type" value="Genomic_DNA"/>
</dbReference>
<keyword evidence="1" id="KW-1133">Transmembrane helix</keyword>
<feature type="transmembrane region" description="Helical" evidence="1">
    <location>
        <begin position="720"/>
        <end position="737"/>
    </location>
</feature>
<keyword evidence="1" id="KW-0472">Membrane</keyword>
<reference evidence="2" key="1">
    <citation type="submission" date="2023-07" db="EMBL/GenBank/DDBJ databases">
        <title>A chromosome-level genome assembly of Lolium multiflorum.</title>
        <authorList>
            <person name="Chen Y."/>
            <person name="Copetti D."/>
            <person name="Kolliker R."/>
            <person name="Studer B."/>
        </authorList>
    </citation>
    <scope>NUCLEOTIDE SEQUENCE</scope>
    <source>
        <strain evidence="2">02402/16</strain>
        <tissue evidence="2">Leaf</tissue>
    </source>
</reference>
<comment type="caution">
    <text evidence="2">The sequence shown here is derived from an EMBL/GenBank/DDBJ whole genome shotgun (WGS) entry which is preliminary data.</text>
</comment>
<dbReference type="Pfam" id="PF12576">
    <property type="entry name" value="DUF3754"/>
    <property type="match status" value="1"/>
</dbReference>
<feature type="transmembrane region" description="Helical" evidence="1">
    <location>
        <begin position="319"/>
        <end position="339"/>
    </location>
</feature>
<keyword evidence="3" id="KW-1185">Reference proteome</keyword>
<dbReference type="InterPro" id="IPR022227">
    <property type="entry name" value="DUF3754"/>
</dbReference>
<sequence>MPAVEAQGAAKMGTDKDVVRLERESAIPIMKPKLIMKLAYLIEHENDREEFLKLCKRVEYTIRAWYHLQFDDMMELFALFDPVHGAKKLQQQNFSTEEIDTLEQNFLTYFFQVMEKSNFNIVSDDEVELAQSGQYLLNLPIKVDEAKLDNKLLSKYFKEHHHDNLPEFSDKYVIFRRGIGLDRTSDFFFMEKVDMVITRTWRWLLEKTRLQKLFLRKNKVKTVIDSKKNDDLVGEEEDKELYVERIRLETMKLSLRNLVGKVTIQEPTFEEVIVLYRKKSPKGQDDRAIHVKHFKNIPMADMELVLPEKKNPSLTPMDWVQFIVSVVIGLVTLVGSLEMPNKADFWVVTAILSALAGYCAKIYFSFQQNMATYQNLITQSMYDKQLDSGKGTLLHLCDDVIQQEVKEVIISYYILMENGKATVDDLDLQCEELIQEEFGLQCNFEVMDALQKLERFGIVTRDSIGRICCVPLKRSNEIIGATTEELGVIHPGWKRNSTPVKVEERRHCDFFVGSAVSYIKKRRKKGRKIFWTVHVQTIIHLFLSVCREVHVQQKQAKGVEKRVGTTFGGEIMSSSSSSLVSAISPAATTARPRHGAVKQQLSIKAKPHQKHAAGCWESTGNGRAVVARAGPGPLTEIEPDLQEDPIDRWRTNGVSPDDFVYGVYDGHATYDDGQEMKGFWEDVSEWYQEAEPPQGFQAFISWSFLPAVILGMAFDVPGEYLYIGAALFIVVFCIIEMDKPDKPHNFEPEIYMMERSKRDKLIADYNSMDIWDFNEKYGELWDFTVNGEDIVKT</sequence>
<dbReference type="AlphaFoldDB" id="A0AAD8T3T0"/>
<protein>
    <submittedName>
        <fullName evidence="2">Uncharacterized protein</fullName>
    </submittedName>
</protein>
<dbReference type="PANTHER" id="PTHR33645:SF4">
    <property type="entry name" value="OS01G0929000 PROTEIN"/>
    <property type="match status" value="1"/>
</dbReference>
<evidence type="ECO:0000256" key="1">
    <source>
        <dbReference type="SAM" id="Phobius"/>
    </source>
</evidence>
<name>A0AAD8T3T0_LOLMU</name>
<evidence type="ECO:0000313" key="2">
    <source>
        <dbReference type="EMBL" id="KAK1669436.1"/>
    </source>
</evidence>
<proteinExistence type="predicted"/>
<dbReference type="Proteomes" id="UP001231189">
    <property type="component" value="Unassembled WGS sequence"/>
</dbReference>
<accession>A0AAD8T3T0</accession>